<evidence type="ECO:0000256" key="3">
    <source>
        <dbReference type="ARBA" id="ARBA00022679"/>
    </source>
</evidence>
<dbReference type="InterPro" id="IPR051198">
    <property type="entry name" value="BchE-like"/>
</dbReference>
<dbReference type="SMART" id="SM00729">
    <property type="entry name" value="Elp3"/>
    <property type="match status" value="1"/>
</dbReference>
<dbReference type="PANTHER" id="PTHR43409:SF7">
    <property type="entry name" value="BLL1977 PROTEIN"/>
    <property type="match status" value="1"/>
</dbReference>
<dbReference type="CDD" id="cd02068">
    <property type="entry name" value="radical_SAM_B12_BD"/>
    <property type="match status" value="1"/>
</dbReference>
<dbReference type="AlphaFoldDB" id="A0A7X5TQL4"/>
<keyword evidence="3" id="KW-0808">Transferase</keyword>
<reference evidence="10 11" key="1">
    <citation type="journal article" date="2006" name="Int. J. Syst. Evol. Microbiol.">
        <title>Dyella yeojuensis sp. nov., isolated from greenhouse soil in Korea.</title>
        <authorList>
            <person name="Kim B.Y."/>
            <person name="Weon H.Y."/>
            <person name="Lee K.H."/>
            <person name="Seok S.J."/>
            <person name="Kwon S.W."/>
            <person name="Go S.J."/>
            <person name="Stackebrandt E."/>
        </authorList>
    </citation>
    <scope>NUCLEOTIDE SEQUENCE [LARGE SCALE GENOMIC DNA]</scope>
    <source>
        <strain evidence="10 11">DSM 17673</strain>
    </source>
</reference>
<dbReference type="InterPro" id="IPR036724">
    <property type="entry name" value="Cobalamin-bd_sf"/>
</dbReference>
<keyword evidence="5" id="KW-0479">Metal-binding</keyword>
<dbReference type="SUPFAM" id="SSF52242">
    <property type="entry name" value="Cobalamin (vitamin B12)-binding domain"/>
    <property type="match status" value="1"/>
</dbReference>
<evidence type="ECO:0000259" key="8">
    <source>
        <dbReference type="PROSITE" id="PS51332"/>
    </source>
</evidence>
<name>A0A7X5TQL4_9GAMM</name>
<dbReference type="InterPro" id="IPR058240">
    <property type="entry name" value="rSAM_sf"/>
</dbReference>
<proteinExistence type="predicted"/>
<dbReference type="CDD" id="cd01335">
    <property type="entry name" value="Radical_SAM"/>
    <property type="match status" value="1"/>
</dbReference>
<evidence type="ECO:0000259" key="9">
    <source>
        <dbReference type="PROSITE" id="PS51918"/>
    </source>
</evidence>
<dbReference type="Pfam" id="PF02310">
    <property type="entry name" value="B12-binding"/>
    <property type="match status" value="1"/>
</dbReference>
<organism evidence="10 11">
    <name type="scientific">Luteibacter yeojuensis</name>
    <dbReference type="NCBI Taxonomy" id="345309"/>
    <lineage>
        <taxon>Bacteria</taxon>
        <taxon>Pseudomonadati</taxon>
        <taxon>Pseudomonadota</taxon>
        <taxon>Gammaproteobacteria</taxon>
        <taxon>Lysobacterales</taxon>
        <taxon>Rhodanobacteraceae</taxon>
        <taxon>Luteibacter</taxon>
    </lineage>
</organism>
<sequence>MSSSPNTLLVNPTITSRASARFPLSLLHLSAALDRDGTSRIVDGNVDRDVVGATLQALERERFDAVGISVMGGPQMAPSIAVSEAIRERHPHLPIVWGGYFPTLYTDTALSAPYVDYAIRGQGEESLPELLAALGRPGRDVSRIGGLSWKRDGVAVHNPNRRFSLGDSGIVLPYDKLGDPRRYLARTFLGRRTAAHQAAIGCRFRCTFCGVAAMFGGTTALPTTARLERDLRYLKHGLGADAIQFFDHNFFDREADMVPLLEIMAKLELPWWCYARSDALLNLSESTWKLVRKSRLRMAYIGAESPSGAMLKEIRKGTRPDQTLEVAELCRRNGVIPELSFMVAPPVNTEEETIHTFEFIRELKKINPQSEIIVYIYTPLPESSKHEKDRGKRASMPLLDLRGEPVEFPTSPEGWTEKRWVDYACHADAPWLGDDLRRHIQDFVTVLRCRFPTVQDLRSPPWAKRGLSAMAAWRYHRRRYDRPWELNLANRLVRLRLPQVSGL</sequence>
<evidence type="ECO:0000256" key="5">
    <source>
        <dbReference type="ARBA" id="ARBA00022723"/>
    </source>
</evidence>
<dbReference type="SFLD" id="SFLDG01123">
    <property type="entry name" value="methyltransferase_(Class_B)"/>
    <property type="match status" value="1"/>
</dbReference>
<dbReference type="GO" id="GO:0046872">
    <property type="term" value="F:metal ion binding"/>
    <property type="evidence" value="ECO:0007669"/>
    <property type="project" value="UniProtKB-KW"/>
</dbReference>
<dbReference type="Pfam" id="PF04055">
    <property type="entry name" value="Radical_SAM"/>
    <property type="match status" value="1"/>
</dbReference>
<dbReference type="GO" id="GO:0031419">
    <property type="term" value="F:cobalamin binding"/>
    <property type="evidence" value="ECO:0007669"/>
    <property type="project" value="InterPro"/>
</dbReference>
<dbReference type="Gene3D" id="3.80.30.20">
    <property type="entry name" value="tm_1862 like domain"/>
    <property type="match status" value="1"/>
</dbReference>
<keyword evidence="11" id="KW-1185">Reference proteome</keyword>
<evidence type="ECO:0000256" key="2">
    <source>
        <dbReference type="ARBA" id="ARBA00022603"/>
    </source>
</evidence>
<accession>A0A7X5TQL4</accession>
<dbReference type="RefSeq" id="WP_166699619.1">
    <property type="nucleotide sequence ID" value="NZ_JAAQTL010000001.1"/>
</dbReference>
<dbReference type="PROSITE" id="PS51332">
    <property type="entry name" value="B12_BINDING"/>
    <property type="match status" value="1"/>
</dbReference>
<gene>
    <name evidence="10" type="ORF">HBF32_10735</name>
</gene>
<feature type="domain" description="Radical SAM core" evidence="9">
    <location>
        <begin position="188"/>
        <end position="413"/>
    </location>
</feature>
<dbReference type="InterPro" id="IPR006638">
    <property type="entry name" value="Elp3/MiaA/NifB-like_rSAM"/>
</dbReference>
<comment type="cofactor">
    <cofactor evidence="1">
        <name>[4Fe-4S] cluster</name>
        <dbReference type="ChEBI" id="CHEBI:49883"/>
    </cofactor>
</comment>
<feature type="domain" description="B12-binding" evidence="8">
    <location>
        <begin position="6"/>
        <end position="141"/>
    </location>
</feature>
<dbReference type="SFLD" id="SFLDS00029">
    <property type="entry name" value="Radical_SAM"/>
    <property type="match status" value="1"/>
</dbReference>
<dbReference type="SUPFAM" id="SSF102114">
    <property type="entry name" value="Radical SAM enzymes"/>
    <property type="match status" value="1"/>
</dbReference>
<keyword evidence="4" id="KW-0949">S-adenosyl-L-methionine</keyword>
<dbReference type="EMBL" id="JAAQTL010000001">
    <property type="protein sequence ID" value="NID15933.1"/>
    <property type="molecule type" value="Genomic_DNA"/>
</dbReference>
<dbReference type="InterPro" id="IPR007197">
    <property type="entry name" value="rSAM"/>
</dbReference>
<protein>
    <submittedName>
        <fullName evidence="10">B12-binding domain-containing radical SAM protein</fullName>
    </submittedName>
</protein>
<dbReference type="InterPro" id="IPR034466">
    <property type="entry name" value="Methyltransferase_Class_B"/>
</dbReference>
<dbReference type="InterPro" id="IPR023404">
    <property type="entry name" value="rSAM_horseshoe"/>
</dbReference>
<dbReference type="GO" id="GO:0051539">
    <property type="term" value="F:4 iron, 4 sulfur cluster binding"/>
    <property type="evidence" value="ECO:0007669"/>
    <property type="project" value="UniProtKB-KW"/>
</dbReference>
<dbReference type="Proteomes" id="UP000518878">
    <property type="component" value="Unassembled WGS sequence"/>
</dbReference>
<evidence type="ECO:0000313" key="11">
    <source>
        <dbReference type="Proteomes" id="UP000518878"/>
    </source>
</evidence>
<evidence type="ECO:0000256" key="6">
    <source>
        <dbReference type="ARBA" id="ARBA00023004"/>
    </source>
</evidence>
<dbReference type="InterPro" id="IPR006158">
    <property type="entry name" value="Cobalamin-bd"/>
</dbReference>
<evidence type="ECO:0000313" key="10">
    <source>
        <dbReference type="EMBL" id="NID15933.1"/>
    </source>
</evidence>
<keyword evidence="2" id="KW-0489">Methyltransferase</keyword>
<evidence type="ECO:0000256" key="4">
    <source>
        <dbReference type="ARBA" id="ARBA00022691"/>
    </source>
</evidence>
<dbReference type="Gene3D" id="3.40.50.280">
    <property type="entry name" value="Cobalamin-binding domain"/>
    <property type="match status" value="1"/>
</dbReference>
<dbReference type="SFLD" id="SFLDG01082">
    <property type="entry name" value="B12-binding_domain_containing"/>
    <property type="match status" value="1"/>
</dbReference>
<dbReference type="PANTHER" id="PTHR43409">
    <property type="entry name" value="ANAEROBIC MAGNESIUM-PROTOPORPHYRIN IX MONOMETHYL ESTER CYCLASE-RELATED"/>
    <property type="match status" value="1"/>
</dbReference>
<dbReference type="GO" id="GO:0003824">
    <property type="term" value="F:catalytic activity"/>
    <property type="evidence" value="ECO:0007669"/>
    <property type="project" value="InterPro"/>
</dbReference>
<evidence type="ECO:0000256" key="7">
    <source>
        <dbReference type="ARBA" id="ARBA00023014"/>
    </source>
</evidence>
<comment type="caution">
    <text evidence="10">The sequence shown here is derived from an EMBL/GenBank/DDBJ whole genome shotgun (WGS) entry which is preliminary data.</text>
</comment>
<keyword evidence="7" id="KW-0411">Iron-sulfur</keyword>
<evidence type="ECO:0000256" key="1">
    <source>
        <dbReference type="ARBA" id="ARBA00001966"/>
    </source>
</evidence>
<dbReference type="PROSITE" id="PS51918">
    <property type="entry name" value="RADICAL_SAM"/>
    <property type="match status" value="1"/>
</dbReference>
<keyword evidence="6" id="KW-0408">Iron</keyword>